<dbReference type="InterPro" id="IPR017853">
    <property type="entry name" value="GH"/>
</dbReference>
<name>X1L219_9ZZZZ</name>
<dbReference type="Gene3D" id="2.60.40.10">
    <property type="entry name" value="Immunoglobulins"/>
    <property type="match status" value="1"/>
</dbReference>
<evidence type="ECO:0000313" key="6">
    <source>
        <dbReference type="EMBL" id="GAI12988.1"/>
    </source>
</evidence>
<dbReference type="InterPro" id="IPR051913">
    <property type="entry name" value="GH2_Domain-Containing"/>
</dbReference>
<dbReference type="InterPro" id="IPR006102">
    <property type="entry name" value="Ig-like_GH2"/>
</dbReference>
<dbReference type="SUPFAM" id="SSF49785">
    <property type="entry name" value="Galactose-binding domain-like"/>
    <property type="match status" value="1"/>
</dbReference>
<dbReference type="InterPro" id="IPR006103">
    <property type="entry name" value="Glyco_hydro_2_cat"/>
</dbReference>
<sequence>QSNFLTVRVDNIRRKDGIPGLFFDWFNWGGIYRDVNLIILKKNRLKKVRIKTLLPSRKKSLIRISYRIKGSLNFKWSIIEPDKKDDNMPIVSGTKPNQDNIAVTINNPKLWSPDSPKLYKLIIKPIDSGNEREILFQTKFGIRQIETKGIYLYLNKQRIKIKGASLHEEYMPYGRTIPYEKREEDIKNMKSLGFNALRTAHYSHDEKLIDAADKLGILILEEIPLWGFCDFGNPKTFKLAAKMLKRLIERDYNHPSVIWWSVGNEVPIQQPNCSRF</sequence>
<dbReference type="PANTHER" id="PTHR42732">
    <property type="entry name" value="BETA-GALACTOSIDASE"/>
    <property type="match status" value="1"/>
</dbReference>
<dbReference type="Pfam" id="PF02836">
    <property type="entry name" value="Glyco_hydro_2_C"/>
    <property type="match status" value="1"/>
</dbReference>
<dbReference type="PANTHER" id="PTHR42732:SF1">
    <property type="entry name" value="BETA-MANNOSIDASE"/>
    <property type="match status" value="1"/>
</dbReference>
<dbReference type="GO" id="GO:0004553">
    <property type="term" value="F:hydrolase activity, hydrolyzing O-glycosyl compounds"/>
    <property type="evidence" value="ECO:0007669"/>
    <property type="project" value="InterPro"/>
</dbReference>
<dbReference type="Pfam" id="PF00703">
    <property type="entry name" value="Glyco_hydro_2"/>
    <property type="match status" value="1"/>
</dbReference>
<evidence type="ECO:0000256" key="2">
    <source>
        <dbReference type="ARBA" id="ARBA00022801"/>
    </source>
</evidence>
<protein>
    <recommendedName>
        <fullName evidence="7">Glycoside hydrolase family 2 catalytic domain-containing protein</fullName>
    </recommendedName>
</protein>
<dbReference type="SUPFAM" id="SSF49303">
    <property type="entry name" value="beta-Galactosidase/glucuronidase domain"/>
    <property type="match status" value="1"/>
</dbReference>
<feature type="domain" description="Glycoside hydrolase family 2 immunoglobulin-like beta-sandwich" evidence="4">
    <location>
        <begin position="83"/>
        <end position="143"/>
    </location>
</feature>
<feature type="domain" description="Glycoside hydrolase family 2 catalytic" evidence="5">
    <location>
        <begin position="148"/>
        <end position="266"/>
    </location>
</feature>
<dbReference type="SUPFAM" id="SSF51445">
    <property type="entry name" value="(Trans)glycosidases"/>
    <property type="match status" value="1"/>
</dbReference>
<reference evidence="6" key="1">
    <citation type="journal article" date="2014" name="Front. Microbiol.">
        <title>High frequency of phylogenetically diverse reductive dehalogenase-homologous genes in deep subseafloor sedimentary metagenomes.</title>
        <authorList>
            <person name="Kawai M."/>
            <person name="Futagami T."/>
            <person name="Toyoda A."/>
            <person name="Takaki Y."/>
            <person name="Nishi S."/>
            <person name="Hori S."/>
            <person name="Arai W."/>
            <person name="Tsubouchi T."/>
            <person name="Morono Y."/>
            <person name="Uchiyama I."/>
            <person name="Ito T."/>
            <person name="Fujiyama A."/>
            <person name="Inagaki F."/>
            <person name="Takami H."/>
        </authorList>
    </citation>
    <scope>NUCLEOTIDE SEQUENCE</scope>
    <source>
        <strain evidence="6">Expedition CK06-06</strain>
    </source>
</reference>
<dbReference type="InterPro" id="IPR013783">
    <property type="entry name" value="Ig-like_fold"/>
</dbReference>
<keyword evidence="2" id="KW-0378">Hydrolase</keyword>
<dbReference type="AlphaFoldDB" id="X1L219"/>
<dbReference type="PRINTS" id="PR00132">
    <property type="entry name" value="GLHYDRLASE2"/>
</dbReference>
<evidence type="ECO:0000259" key="4">
    <source>
        <dbReference type="Pfam" id="PF00703"/>
    </source>
</evidence>
<proteinExistence type="inferred from homology"/>
<gene>
    <name evidence="6" type="ORF">S06H3_20291</name>
</gene>
<comment type="similarity">
    <text evidence="1">Belongs to the glycosyl hydrolase 2 family.</text>
</comment>
<evidence type="ECO:0000259" key="5">
    <source>
        <dbReference type="Pfam" id="PF02836"/>
    </source>
</evidence>
<feature type="non-terminal residue" evidence="6">
    <location>
        <position position="1"/>
    </location>
</feature>
<dbReference type="EMBL" id="BARV01010493">
    <property type="protein sequence ID" value="GAI12988.1"/>
    <property type="molecule type" value="Genomic_DNA"/>
</dbReference>
<comment type="caution">
    <text evidence="6">The sequence shown here is derived from an EMBL/GenBank/DDBJ whole genome shotgun (WGS) entry which is preliminary data.</text>
</comment>
<evidence type="ECO:0000256" key="1">
    <source>
        <dbReference type="ARBA" id="ARBA00007401"/>
    </source>
</evidence>
<dbReference type="Gene3D" id="2.60.120.260">
    <property type="entry name" value="Galactose-binding domain-like"/>
    <property type="match status" value="1"/>
</dbReference>
<dbReference type="Gene3D" id="3.20.20.80">
    <property type="entry name" value="Glycosidases"/>
    <property type="match status" value="1"/>
</dbReference>
<evidence type="ECO:0008006" key="7">
    <source>
        <dbReference type="Google" id="ProtNLM"/>
    </source>
</evidence>
<evidence type="ECO:0000256" key="3">
    <source>
        <dbReference type="ARBA" id="ARBA00023295"/>
    </source>
</evidence>
<dbReference type="InterPro" id="IPR036156">
    <property type="entry name" value="Beta-gal/glucu_dom_sf"/>
</dbReference>
<keyword evidence="3" id="KW-0326">Glycosidase</keyword>
<organism evidence="6">
    <name type="scientific">marine sediment metagenome</name>
    <dbReference type="NCBI Taxonomy" id="412755"/>
    <lineage>
        <taxon>unclassified sequences</taxon>
        <taxon>metagenomes</taxon>
        <taxon>ecological metagenomes</taxon>
    </lineage>
</organism>
<accession>X1L219</accession>
<dbReference type="InterPro" id="IPR008979">
    <property type="entry name" value="Galactose-bd-like_sf"/>
</dbReference>
<feature type="non-terminal residue" evidence="6">
    <location>
        <position position="276"/>
    </location>
</feature>
<dbReference type="GO" id="GO:0005975">
    <property type="term" value="P:carbohydrate metabolic process"/>
    <property type="evidence" value="ECO:0007669"/>
    <property type="project" value="InterPro"/>
</dbReference>
<dbReference type="InterPro" id="IPR006101">
    <property type="entry name" value="Glyco_hydro_2"/>
</dbReference>